<gene>
    <name evidence="2" type="ORF">SEVIR_1G124050v2</name>
</gene>
<dbReference type="Proteomes" id="UP000298652">
    <property type="component" value="Chromosome 1"/>
</dbReference>
<evidence type="ECO:0000313" key="3">
    <source>
        <dbReference type="Proteomes" id="UP000298652"/>
    </source>
</evidence>
<evidence type="ECO:0000313" key="2">
    <source>
        <dbReference type="EMBL" id="TKW38573.1"/>
    </source>
</evidence>
<name>A0A4U6WAD0_SETVI</name>
<keyword evidence="1" id="KW-0732">Signal</keyword>
<protein>
    <submittedName>
        <fullName evidence="2">Uncharacterized protein</fullName>
    </submittedName>
</protein>
<proteinExistence type="predicted"/>
<accession>A0A4U6WAD0</accession>
<sequence length="58" mass="6711">MCHFFFINSVLPSSRALCIFAGNNSDDESNAFSIPSLVSITTHRHRWIILCIFMWSFE</sequence>
<dbReference type="Gramene" id="TKW38573">
    <property type="protein sequence ID" value="TKW38573"/>
    <property type="gene ID" value="SEVIR_1G124050v2"/>
</dbReference>
<evidence type="ECO:0000256" key="1">
    <source>
        <dbReference type="SAM" id="SignalP"/>
    </source>
</evidence>
<feature type="chain" id="PRO_5020956660" evidence="1">
    <location>
        <begin position="17"/>
        <end position="58"/>
    </location>
</feature>
<keyword evidence="3" id="KW-1185">Reference proteome</keyword>
<feature type="signal peptide" evidence="1">
    <location>
        <begin position="1"/>
        <end position="16"/>
    </location>
</feature>
<organism evidence="2 3">
    <name type="scientific">Setaria viridis</name>
    <name type="common">Green bristlegrass</name>
    <name type="synonym">Setaria italica subsp. viridis</name>
    <dbReference type="NCBI Taxonomy" id="4556"/>
    <lineage>
        <taxon>Eukaryota</taxon>
        <taxon>Viridiplantae</taxon>
        <taxon>Streptophyta</taxon>
        <taxon>Embryophyta</taxon>
        <taxon>Tracheophyta</taxon>
        <taxon>Spermatophyta</taxon>
        <taxon>Magnoliopsida</taxon>
        <taxon>Liliopsida</taxon>
        <taxon>Poales</taxon>
        <taxon>Poaceae</taxon>
        <taxon>PACMAD clade</taxon>
        <taxon>Panicoideae</taxon>
        <taxon>Panicodae</taxon>
        <taxon>Paniceae</taxon>
        <taxon>Cenchrinae</taxon>
        <taxon>Setaria</taxon>
    </lineage>
</organism>
<dbReference type="AlphaFoldDB" id="A0A4U6WAD0"/>
<reference evidence="2" key="1">
    <citation type="submission" date="2019-03" db="EMBL/GenBank/DDBJ databases">
        <title>WGS assembly of Setaria viridis.</title>
        <authorList>
            <person name="Huang P."/>
            <person name="Jenkins J."/>
            <person name="Grimwood J."/>
            <person name="Barry K."/>
            <person name="Healey A."/>
            <person name="Mamidi S."/>
            <person name="Sreedasyam A."/>
            <person name="Shu S."/>
            <person name="Feldman M."/>
            <person name="Wu J."/>
            <person name="Yu Y."/>
            <person name="Chen C."/>
            <person name="Johnson J."/>
            <person name="Rokhsar D."/>
            <person name="Baxter I."/>
            <person name="Schmutz J."/>
            <person name="Brutnell T."/>
            <person name="Kellogg E."/>
        </authorList>
    </citation>
    <scope>NUCLEOTIDE SEQUENCE [LARGE SCALE GENOMIC DNA]</scope>
</reference>
<dbReference type="EMBL" id="CM016552">
    <property type="protein sequence ID" value="TKW38573.1"/>
    <property type="molecule type" value="Genomic_DNA"/>
</dbReference>